<reference evidence="5 6" key="1">
    <citation type="submission" date="2014-04" db="EMBL/GenBank/DDBJ databases">
        <title>Genome evolution of avian class.</title>
        <authorList>
            <person name="Zhang G."/>
            <person name="Li C."/>
        </authorList>
    </citation>
    <scope>NUCLEOTIDE SEQUENCE [LARGE SCALE GENOMIC DNA]</scope>
    <source>
        <strain evidence="5">BGI_N300</strain>
    </source>
</reference>
<dbReference type="PANTHER" id="PTHR19422:SF123">
    <property type="entry name" value="RT1 CLASS I, LOCUS CE15"/>
    <property type="match status" value="1"/>
</dbReference>
<dbReference type="GO" id="GO:0004190">
    <property type="term" value="F:aspartic-type endopeptidase activity"/>
    <property type="evidence" value="ECO:0007669"/>
    <property type="project" value="UniProtKB-KW"/>
</dbReference>
<dbReference type="Pfam" id="PF00692">
    <property type="entry name" value="dUTPase"/>
    <property type="match status" value="1"/>
</dbReference>
<dbReference type="InterPro" id="IPR051592">
    <property type="entry name" value="HERV-K_Pro_peptidase_A2"/>
</dbReference>
<dbReference type="SUPFAM" id="SSF51283">
    <property type="entry name" value="dUTPase-like"/>
    <property type="match status" value="1"/>
</dbReference>
<dbReference type="InterPro" id="IPR001995">
    <property type="entry name" value="Peptidase_A2_cat"/>
</dbReference>
<dbReference type="PROSITE" id="PS50175">
    <property type="entry name" value="ASP_PROT_RETROV"/>
    <property type="match status" value="1"/>
</dbReference>
<organism evidence="5 6">
    <name type="scientific">Calypte anna</name>
    <name type="common">Anna's hummingbird</name>
    <name type="synonym">Archilochus anna</name>
    <dbReference type="NCBI Taxonomy" id="9244"/>
    <lineage>
        <taxon>Eukaryota</taxon>
        <taxon>Metazoa</taxon>
        <taxon>Chordata</taxon>
        <taxon>Craniata</taxon>
        <taxon>Vertebrata</taxon>
        <taxon>Euteleostomi</taxon>
        <taxon>Archelosauria</taxon>
        <taxon>Archosauria</taxon>
        <taxon>Dinosauria</taxon>
        <taxon>Saurischia</taxon>
        <taxon>Theropoda</taxon>
        <taxon>Coelurosauria</taxon>
        <taxon>Aves</taxon>
        <taxon>Neognathae</taxon>
        <taxon>Neoaves</taxon>
        <taxon>Strisores</taxon>
        <taxon>Apodiformes</taxon>
        <taxon>Trochilidae</taxon>
        <taxon>Calypte</taxon>
    </lineage>
</organism>
<dbReference type="GO" id="GO:0006508">
    <property type="term" value="P:proteolysis"/>
    <property type="evidence" value="ECO:0007669"/>
    <property type="project" value="UniProtKB-KW"/>
</dbReference>
<dbReference type="Gene3D" id="2.70.40.10">
    <property type="match status" value="1"/>
</dbReference>
<dbReference type="Gene3D" id="2.40.70.10">
    <property type="entry name" value="Acid Proteases"/>
    <property type="match status" value="1"/>
</dbReference>
<protein>
    <recommendedName>
        <fullName evidence="4">Peptidase A2 domain-containing protein</fullName>
    </recommendedName>
</protein>
<dbReference type="AlphaFoldDB" id="A0A091ICM2"/>
<keyword evidence="2" id="KW-0064">Aspartyl protease</keyword>
<evidence type="ECO:0000313" key="5">
    <source>
        <dbReference type="EMBL" id="KFP05977.1"/>
    </source>
</evidence>
<dbReference type="EMBL" id="KL218491">
    <property type="protein sequence ID" value="KFP05977.1"/>
    <property type="molecule type" value="Genomic_DNA"/>
</dbReference>
<evidence type="ECO:0000256" key="1">
    <source>
        <dbReference type="ARBA" id="ARBA00022670"/>
    </source>
</evidence>
<dbReference type="PANTHER" id="PTHR19422">
    <property type="entry name" value="GAG RETROVIRAL POLYPROTEIN"/>
    <property type="match status" value="1"/>
</dbReference>
<evidence type="ECO:0000259" key="4">
    <source>
        <dbReference type="PROSITE" id="PS50175"/>
    </source>
</evidence>
<dbReference type="InterPro" id="IPR001969">
    <property type="entry name" value="Aspartic_peptidase_AS"/>
</dbReference>
<proteinExistence type="predicted"/>
<feature type="non-terminal residue" evidence="5">
    <location>
        <position position="1"/>
    </location>
</feature>
<name>A0A091ICM2_CALAN</name>
<evidence type="ECO:0000313" key="6">
    <source>
        <dbReference type="Proteomes" id="UP000054308"/>
    </source>
</evidence>
<dbReference type="InterPro" id="IPR036157">
    <property type="entry name" value="dUTPase-like_sf"/>
</dbReference>
<dbReference type="InterPro" id="IPR021109">
    <property type="entry name" value="Peptidase_aspartic_dom_sf"/>
</dbReference>
<feature type="non-terminal residue" evidence="5">
    <location>
        <position position="151"/>
    </location>
</feature>
<dbReference type="SUPFAM" id="SSF50630">
    <property type="entry name" value="Acid proteases"/>
    <property type="match status" value="1"/>
</dbReference>
<evidence type="ECO:0000256" key="2">
    <source>
        <dbReference type="ARBA" id="ARBA00022750"/>
    </source>
</evidence>
<keyword evidence="1" id="KW-0645">Protease</keyword>
<gene>
    <name evidence="5" type="ORF">N300_12231</name>
</gene>
<evidence type="ECO:0000256" key="3">
    <source>
        <dbReference type="ARBA" id="ARBA00022801"/>
    </source>
</evidence>
<dbReference type="PROSITE" id="PS00141">
    <property type="entry name" value="ASP_PROTEASE"/>
    <property type="match status" value="1"/>
</dbReference>
<keyword evidence="6" id="KW-1185">Reference proteome</keyword>
<dbReference type="STRING" id="9244.A0A091ICM2"/>
<dbReference type="InterPro" id="IPR029054">
    <property type="entry name" value="dUTPase-like"/>
</dbReference>
<feature type="domain" description="Peptidase A2" evidence="4">
    <location>
        <begin position="137"/>
        <end position="151"/>
    </location>
</feature>
<dbReference type="Proteomes" id="UP000054308">
    <property type="component" value="Unassembled WGS sequence"/>
</dbReference>
<accession>A0A091ICM2</accession>
<sequence>GSLGVDLETTVAVTLTNSSVTKIPSQVDGPLSQNQWIGGLLIGRSSAGLRGLIVIPGVIDADYVGNIQIMAYTLNPPLMIPVGSCIVQIVPLQSIQQKVVDVQRQGGFGPVVCSTRSLNDRPTIAVKIEQDAKVINLMAMIDTGADVTIIS</sequence>
<keyword evidence="3" id="KW-0378">Hydrolase</keyword>